<evidence type="ECO:0000313" key="1">
    <source>
        <dbReference type="EMBL" id="VEL35936.1"/>
    </source>
</evidence>
<sequence length="121" mass="13880">MALSRNFVDSLAALNRLFSSGYFHFLSEPFPIHNHFPPFLILPQLDSTDEQAAQVRRELADQLALIEEASRYALPSLDRIIVGPPAPLRLTYAYFHLTLNHTALVICRLVILEWFWVRTSS</sequence>
<organism evidence="1 2">
    <name type="scientific">Protopolystoma xenopodis</name>
    <dbReference type="NCBI Taxonomy" id="117903"/>
    <lineage>
        <taxon>Eukaryota</taxon>
        <taxon>Metazoa</taxon>
        <taxon>Spiralia</taxon>
        <taxon>Lophotrochozoa</taxon>
        <taxon>Platyhelminthes</taxon>
        <taxon>Monogenea</taxon>
        <taxon>Polyopisthocotylea</taxon>
        <taxon>Polystomatidea</taxon>
        <taxon>Polystomatidae</taxon>
        <taxon>Protopolystoma</taxon>
    </lineage>
</organism>
<protein>
    <submittedName>
        <fullName evidence="1">Uncharacterized protein</fullName>
    </submittedName>
</protein>
<gene>
    <name evidence="1" type="ORF">PXEA_LOCUS29376</name>
</gene>
<name>A0A3S5BRA6_9PLAT</name>
<keyword evidence="2" id="KW-1185">Reference proteome</keyword>
<dbReference type="AlphaFoldDB" id="A0A3S5BRA6"/>
<dbReference type="Proteomes" id="UP000784294">
    <property type="component" value="Unassembled WGS sequence"/>
</dbReference>
<proteinExistence type="predicted"/>
<accession>A0A3S5BRA6</accession>
<comment type="caution">
    <text evidence="1">The sequence shown here is derived from an EMBL/GenBank/DDBJ whole genome shotgun (WGS) entry which is preliminary data.</text>
</comment>
<dbReference type="EMBL" id="CAAALY010251049">
    <property type="protein sequence ID" value="VEL35936.1"/>
    <property type="molecule type" value="Genomic_DNA"/>
</dbReference>
<reference evidence="1" key="1">
    <citation type="submission" date="2018-11" db="EMBL/GenBank/DDBJ databases">
        <authorList>
            <consortium name="Pathogen Informatics"/>
        </authorList>
    </citation>
    <scope>NUCLEOTIDE SEQUENCE</scope>
</reference>
<evidence type="ECO:0000313" key="2">
    <source>
        <dbReference type="Proteomes" id="UP000784294"/>
    </source>
</evidence>